<accession>A0A1J0CN96</accession>
<dbReference type="GO" id="GO:0009881">
    <property type="term" value="F:photoreceptor activity"/>
    <property type="evidence" value="ECO:0007669"/>
    <property type="project" value="UniProtKB-KW"/>
</dbReference>
<evidence type="ECO:0000256" key="3">
    <source>
        <dbReference type="ARBA" id="ARBA00022606"/>
    </source>
</evidence>
<dbReference type="Gene3D" id="1.20.1070.10">
    <property type="entry name" value="Rhodopsin 7-helix transmembrane proteins"/>
    <property type="match status" value="1"/>
</dbReference>
<dbReference type="GO" id="GO:0004930">
    <property type="term" value="F:G protein-coupled receptor activity"/>
    <property type="evidence" value="ECO:0007669"/>
    <property type="project" value="UniProtKB-KW"/>
</dbReference>
<evidence type="ECO:0000256" key="11">
    <source>
        <dbReference type="ARBA" id="ARBA00023224"/>
    </source>
</evidence>
<comment type="subcellular location">
    <subcellularLocation>
        <location evidence="1">Membrane</location>
        <topology evidence="1">Multi-pass membrane protein</topology>
    </subcellularLocation>
</comment>
<feature type="transmembrane region" description="Helical" evidence="13">
    <location>
        <begin position="262"/>
        <end position="282"/>
    </location>
</feature>
<dbReference type="InterPro" id="IPR027430">
    <property type="entry name" value="Retinal_BS"/>
</dbReference>
<evidence type="ECO:0000256" key="13">
    <source>
        <dbReference type="SAM" id="Phobius"/>
    </source>
</evidence>
<evidence type="ECO:0000256" key="6">
    <source>
        <dbReference type="ARBA" id="ARBA00022989"/>
    </source>
</evidence>
<evidence type="ECO:0000256" key="5">
    <source>
        <dbReference type="ARBA" id="ARBA00022925"/>
    </source>
</evidence>
<feature type="region of interest" description="Disordered" evidence="12">
    <location>
        <begin position="332"/>
        <end position="360"/>
    </location>
</feature>
<feature type="domain" description="G-protein coupled receptors family 1 profile" evidence="14">
    <location>
        <begin position="36"/>
        <end position="308"/>
    </location>
</feature>
<evidence type="ECO:0000256" key="4">
    <source>
        <dbReference type="ARBA" id="ARBA00022692"/>
    </source>
</evidence>
<proteinExistence type="evidence at transcript level"/>
<evidence type="ECO:0000256" key="7">
    <source>
        <dbReference type="ARBA" id="ARBA00022991"/>
    </source>
</evidence>
<protein>
    <submittedName>
        <fullName evidence="15">Go coupled opsin 2</fullName>
    </submittedName>
</protein>
<feature type="compositionally biased region" description="Polar residues" evidence="12">
    <location>
        <begin position="346"/>
        <end position="360"/>
    </location>
</feature>
<dbReference type="AlphaFoldDB" id="A0A1J0CN96"/>
<dbReference type="InterPro" id="IPR000276">
    <property type="entry name" value="GPCR_Rhodpsn"/>
</dbReference>
<feature type="transmembrane region" description="Helical" evidence="13">
    <location>
        <begin position="288"/>
        <end position="311"/>
    </location>
</feature>
<dbReference type="InterPro" id="IPR050125">
    <property type="entry name" value="GPCR_opsins"/>
</dbReference>
<keyword evidence="6 13" id="KW-1133">Transmembrane helix</keyword>
<keyword evidence="5" id="KW-0681">Retinal protein</keyword>
<dbReference type="Pfam" id="PF00001">
    <property type="entry name" value="7tm_1"/>
    <property type="match status" value="1"/>
</dbReference>
<dbReference type="PRINTS" id="PR00237">
    <property type="entry name" value="GPCRRHODOPSN"/>
</dbReference>
<evidence type="ECO:0000256" key="10">
    <source>
        <dbReference type="ARBA" id="ARBA00023170"/>
    </source>
</evidence>
<feature type="transmembrane region" description="Helical" evidence="13">
    <location>
        <begin position="184"/>
        <end position="205"/>
    </location>
</feature>
<evidence type="ECO:0000256" key="2">
    <source>
        <dbReference type="ARBA" id="ARBA00022543"/>
    </source>
</evidence>
<dbReference type="GO" id="GO:0007602">
    <property type="term" value="P:phototransduction"/>
    <property type="evidence" value="ECO:0007669"/>
    <property type="project" value="UniProtKB-KW"/>
</dbReference>
<dbReference type="InterPro" id="IPR017452">
    <property type="entry name" value="GPCR_Rhodpsn_7TM"/>
</dbReference>
<evidence type="ECO:0000256" key="8">
    <source>
        <dbReference type="ARBA" id="ARBA00023040"/>
    </source>
</evidence>
<keyword evidence="7" id="KW-0157">Chromophore</keyword>
<dbReference type="GO" id="GO:0016020">
    <property type="term" value="C:membrane"/>
    <property type="evidence" value="ECO:0007669"/>
    <property type="project" value="UniProtKB-SubCell"/>
</dbReference>
<sequence>MATNTSSEDVINPLSDTEYLGIGIYLIFLGISSVCCNGFVIFVLLKGEVKHNVMHNILLLNMAITDFLISVVAYPLSASSSIQGRWIFSEETCTFYGFWVFTLAMANMNTLAVIAICRYIVAVKQEYNYLLVKKNAKYFLLVIWIYSILWTGPPLLGWSSYTFEAYGTSCTINWAGRSILDKTYNVTITFTCYISHVIICCYSYFHVIKRYTWASNSDFGVALRSTDVNRQEPEETFNLETVVSYHKVTTSRKVTMMCITMLSSYILAWTPYTLLSLWVMFIGDVQPWLHVFPTLMAKSSTLSNAIVYGILSSKFRESIKRMFNRKRPQVVPTHATIQRSPAEPMATSSRVHPTVTQARE</sequence>
<dbReference type="SUPFAM" id="SSF81321">
    <property type="entry name" value="Family A G protein-coupled receptor-like"/>
    <property type="match status" value="1"/>
</dbReference>
<evidence type="ECO:0000256" key="1">
    <source>
        <dbReference type="ARBA" id="ARBA00004141"/>
    </source>
</evidence>
<keyword evidence="10" id="KW-0675">Receptor</keyword>
<keyword evidence="11" id="KW-0807">Transducer</keyword>
<dbReference type="PROSITE" id="PS50262">
    <property type="entry name" value="G_PROTEIN_RECEP_F1_2"/>
    <property type="match status" value="1"/>
</dbReference>
<keyword evidence="4 13" id="KW-0812">Transmembrane</keyword>
<dbReference type="PROSITE" id="PS00238">
    <property type="entry name" value="OPSIN"/>
    <property type="match status" value="1"/>
</dbReference>
<feature type="transmembrane region" description="Helical" evidence="13">
    <location>
        <begin position="96"/>
        <end position="117"/>
    </location>
</feature>
<name>A0A1J0CN96_ARGIR</name>
<dbReference type="EMBL" id="KX550903">
    <property type="protein sequence ID" value="APB88015.1"/>
    <property type="molecule type" value="mRNA"/>
</dbReference>
<dbReference type="PANTHER" id="PTHR24240">
    <property type="entry name" value="OPSIN"/>
    <property type="match status" value="1"/>
</dbReference>
<reference evidence="15" key="1">
    <citation type="journal article" date="2016" name="Genome Biol. Evol.">
        <title>The last common ancestor of most bilaterian animals possessed at least 9 opsins.</title>
        <authorList>
            <person name="Ramirez M.D."/>
            <person name="Pairett A.N."/>
            <person name="Pankey M.S."/>
            <person name="Serb J.M."/>
            <person name="Speiser D.I."/>
            <person name="Swafford A.J."/>
            <person name="Oakley T.H."/>
        </authorList>
    </citation>
    <scope>NUCLEOTIDE SEQUENCE</scope>
    <source>
        <strain evidence="15">Air-opnGo2</strain>
    </source>
</reference>
<keyword evidence="3" id="KW-0716">Sensory transduction</keyword>
<feature type="transmembrane region" description="Helical" evidence="13">
    <location>
        <begin position="22"/>
        <end position="45"/>
    </location>
</feature>
<organism evidence="15">
    <name type="scientific">Argopecten irradians</name>
    <name type="common">Bay scallop</name>
    <name type="synonym">Aequipecten irradians</name>
    <dbReference type="NCBI Taxonomy" id="31199"/>
    <lineage>
        <taxon>Eukaryota</taxon>
        <taxon>Metazoa</taxon>
        <taxon>Spiralia</taxon>
        <taxon>Lophotrochozoa</taxon>
        <taxon>Mollusca</taxon>
        <taxon>Bivalvia</taxon>
        <taxon>Autobranchia</taxon>
        <taxon>Pteriomorphia</taxon>
        <taxon>Pectinida</taxon>
        <taxon>Pectinoidea</taxon>
        <taxon>Pectinidae</taxon>
        <taxon>Argopecten</taxon>
    </lineage>
</organism>
<evidence type="ECO:0000259" key="14">
    <source>
        <dbReference type="PROSITE" id="PS50262"/>
    </source>
</evidence>
<feature type="transmembrane region" description="Helical" evidence="13">
    <location>
        <begin position="57"/>
        <end position="76"/>
    </location>
</feature>
<evidence type="ECO:0000256" key="12">
    <source>
        <dbReference type="SAM" id="MobiDB-lite"/>
    </source>
</evidence>
<keyword evidence="2" id="KW-0600">Photoreceptor protein</keyword>
<evidence type="ECO:0000256" key="9">
    <source>
        <dbReference type="ARBA" id="ARBA00023136"/>
    </source>
</evidence>
<keyword evidence="9 13" id="KW-0472">Membrane</keyword>
<keyword evidence="8" id="KW-0297">G-protein coupled receptor</keyword>
<feature type="transmembrane region" description="Helical" evidence="13">
    <location>
        <begin position="138"/>
        <end position="156"/>
    </location>
</feature>
<dbReference type="CDD" id="cd14969">
    <property type="entry name" value="7tmA_Opsins_type2_animals"/>
    <property type="match status" value="1"/>
</dbReference>
<evidence type="ECO:0000313" key="15">
    <source>
        <dbReference type="EMBL" id="APB88015.1"/>
    </source>
</evidence>